<evidence type="ECO:0000313" key="19">
    <source>
        <dbReference type="Proteomes" id="UP001589645"/>
    </source>
</evidence>
<dbReference type="Pfam" id="PF00004">
    <property type="entry name" value="AAA"/>
    <property type="match status" value="1"/>
</dbReference>
<evidence type="ECO:0000256" key="11">
    <source>
        <dbReference type="ARBA" id="ARBA00022989"/>
    </source>
</evidence>
<reference evidence="18 19" key="1">
    <citation type="submission" date="2024-09" db="EMBL/GenBank/DDBJ databases">
        <authorList>
            <person name="Sun Q."/>
            <person name="Mori K."/>
        </authorList>
    </citation>
    <scope>NUCLEOTIDE SEQUENCE [LARGE SCALE GENOMIC DNA]</scope>
    <source>
        <strain evidence="18 19">CECT 8064</strain>
    </source>
</reference>
<feature type="binding site" evidence="14">
    <location>
        <position position="415"/>
    </location>
    <ligand>
        <name>Zn(2+)</name>
        <dbReference type="ChEBI" id="CHEBI:29105"/>
        <note>catalytic</note>
    </ligand>
</feature>
<dbReference type="NCBIfam" id="TIGR01241">
    <property type="entry name" value="FtsH_fam"/>
    <property type="match status" value="1"/>
</dbReference>
<feature type="domain" description="AAA+ ATPase" evidence="17">
    <location>
        <begin position="185"/>
        <end position="324"/>
    </location>
</feature>
<comment type="function">
    <text evidence="14">Acts as a processive, ATP-dependent zinc metallopeptidase for both cytoplasmic and membrane proteins. Plays a role in the quality control of integral membrane proteins.</text>
</comment>
<keyword evidence="5 14" id="KW-0812">Transmembrane</keyword>
<evidence type="ECO:0000256" key="5">
    <source>
        <dbReference type="ARBA" id="ARBA00022692"/>
    </source>
</evidence>
<comment type="subunit">
    <text evidence="14">Homohexamer.</text>
</comment>
<dbReference type="Gene3D" id="3.40.50.300">
    <property type="entry name" value="P-loop containing nucleotide triphosphate hydrolases"/>
    <property type="match status" value="1"/>
</dbReference>
<comment type="similarity">
    <text evidence="14">In the central section; belongs to the AAA ATPase family.</text>
</comment>
<comment type="caution">
    <text evidence="18">The sequence shown here is derived from an EMBL/GenBank/DDBJ whole genome shotgun (WGS) entry which is preliminary data.</text>
</comment>
<keyword evidence="12 14" id="KW-0482">Metalloprotease</keyword>
<dbReference type="Proteomes" id="UP001589645">
    <property type="component" value="Unassembled WGS sequence"/>
</dbReference>
<evidence type="ECO:0000256" key="10">
    <source>
        <dbReference type="ARBA" id="ARBA00022840"/>
    </source>
</evidence>
<evidence type="ECO:0000256" key="4">
    <source>
        <dbReference type="ARBA" id="ARBA00022670"/>
    </source>
</evidence>
<evidence type="ECO:0000256" key="1">
    <source>
        <dbReference type="ARBA" id="ARBA00004370"/>
    </source>
</evidence>
<dbReference type="InterPro" id="IPR003593">
    <property type="entry name" value="AAA+_ATPase"/>
</dbReference>
<evidence type="ECO:0000256" key="3">
    <source>
        <dbReference type="ARBA" id="ARBA00022475"/>
    </source>
</evidence>
<keyword evidence="8 14" id="KW-0378">Hydrolase</keyword>
<dbReference type="PANTHER" id="PTHR23076">
    <property type="entry name" value="METALLOPROTEASE M41 FTSH"/>
    <property type="match status" value="1"/>
</dbReference>
<comment type="caution">
    <text evidence="14">Lacks conserved residue(s) required for the propagation of feature annotation.</text>
</comment>
<dbReference type="InterPro" id="IPR027417">
    <property type="entry name" value="P-loop_NTPase"/>
</dbReference>
<evidence type="ECO:0000256" key="13">
    <source>
        <dbReference type="ARBA" id="ARBA00023136"/>
    </source>
</evidence>
<feature type="transmembrane region" description="Helical" evidence="14">
    <location>
        <begin position="99"/>
        <end position="120"/>
    </location>
</feature>
<evidence type="ECO:0000256" key="15">
    <source>
        <dbReference type="RuleBase" id="RU003651"/>
    </source>
</evidence>
<dbReference type="InterPro" id="IPR003959">
    <property type="entry name" value="ATPase_AAA_core"/>
</dbReference>
<evidence type="ECO:0000259" key="17">
    <source>
        <dbReference type="SMART" id="SM00382"/>
    </source>
</evidence>
<comment type="similarity">
    <text evidence="15">Belongs to the AAA ATPase family.</text>
</comment>
<evidence type="ECO:0000256" key="14">
    <source>
        <dbReference type="HAMAP-Rule" id="MF_01458"/>
    </source>
</evidence>
<keyword evidence="4 14" id="KW-0645">Protease</keyword>
<dbReference type="CDD" id="cd19501">
    <property type="entry name" value="RecA-like_FtsH"/>
    <property type="match status" value="1"/>
</dbReference>
<dbReference type="InterPro" id="IPR000642">
    <property type="entry name" value="Peptidase_M41"/>
</dbReference>
<evidence type="ECO:0000313" key="18">
    <source>
        <dbReference type="EMBL" id="MFB9135933.1"/>
    </source>
</evidence>
<dbReference type="EC" id="3.4.24.-" evidence="14"/>
<feature type="active site" evidence="14">
    <location>
        <position position="416"/>
    </location>
</feature>
<dbReference type="InterPro" id="IPR005936">
    <property type="entry name" value="FtsH"/>
</dbReference>
<dbReference type="NCBIfam" id="NF008004">
    <property type="entry name" value="PRK10733.1"/>
    <property type="match status" value="1"/>
</dbReference>
<evidence type="ECO:0000256" key="9">
    <source>
        <dbReference type="ARBA" id="ARBA00022833"/>
    </source>
</evidence>
<dbReference type="InterPro" id="IPR041569">
    <property type="entry name" value="AAA_lid_3"/>
</dbReference>
<dbReference type="PROSITE" id="PS00674">
    <property type="entry name" value="AAA"/>
    <property type="match status" value="1"/>
</dbReference>
<proteinExistence type="inferred from homology"/>
<feature type="region of interest" description="Disordered" evidence="16">
    <location>
        <begin position="601"/>
        <end position="656"/>
    </location>
</feature>
<dbReference type="Gene3D" id="3.30.720.210">
    <property type="match status" value="1"/>
</dbReference>
<evidence type="ECO:0000256" key="8">
    <source>
        <dbReference type="ARBA" id="ARBA00022801"/>
    </source>
</evidence>
<evidence type="ECO:0000256" key="12">
    <source>
        <dbReference type="ARBA" id="ARBA00023049"/>
    </source>
</evidence>
<organism evidence="18 19">
    <name type="scientific">Vibrio olivae</name>
    <dbReference type="NCBI Taxonomy" id="1243002"/>
    <lineage>
        <taxon>Bacteria</taxon>
        <taxon>Pseudomonadati</taxon>
        <taxon>Pseudomonadota</taxon>
        <taxon>Gammaproteobacteria</taxon>
        <taxon>Vibrionales</taxon>
        <taxon>Vibrionaceae</taxon>
        <taxon>Vibrio</taxon>
    </lineage>
</organism>
<dbReference type="Pfam" id="PF17862">
    <property type="entry name" value="AAA_lid_3"/>
    <property type="match status" value="1"/>
</dbReference>
<dbReference type="InterPro" id="IPR037219">
    <property type="entry name" value="Peptidase_M41-like"/>
</dbReference>
<dbReference type="EMBL" id="JBHMEP010000003">
    <property type="protein sequence ID" value="MFB9135933.1"/>
    <property type="molecule type" value="Genomic_DNA"/>
</dbReference>
<dbReference type="Pfam" id="PF06480">
    <property type="entry name" value="FtsH_ext"/>
    <property type="match status" value="1"/>
</dbReference>
<feature type="compositionally biased region" description="Basic and acidic residues" evidence="16">
    <location>
        <begin position="601"/>
        <end position="624"/>
    </location>
</feature>
<comment type="subcellular location">
    <subcellularLocation>
        <location evidence="14">Cell membrane</location>
        <topology evidence="14">Multi-pass membrane protein</topology>
        <orientation evidence="14">Cytoplasmic side</orientation>
    </subcellularLocation>
    <subcellularLocation>
        <location evidence="1">Membrane</location>
    </subcellularLocation>
</comment>
<evidence type="ECO:0000256" key="2">
    <source>
        <dbReference type="ARBA" id="ARBA00010044"/>
    </source>
</evidence>
<dbReference type="Gene3D" id="1.20.58.760">
    <property type="entry name" value="Peptidase M41"/>
    <property type="match status" value="1"/>
</dbReference>
<keyword evidence="19" id="KW-1185">Reference proteome</keyword>
<dbReference type="Pfam" id="PF01434">
    <property type="entry name" value="Peptidase_M41"/>
    <property type="match status" value="1"/>
</dbReference>
<evidence type="ECO:0000256" key="6">
    <source>
        <dbReference type="ARBA" id="ARBA00022723"/>
    </source>
</evidence>
<protein>
    <recommendedName>
        <fullName evidence="14">ATP-dependent zinc metalloprotease FtsH</fullName>
        <ecNumber evidence="14">3.4.24.-</ecNumber>
    </recommendedName>
</protein>
<accession>A0ABV5HNU8</accession>
<comment type="similarity">
    <text evidence="2 14">In the C-terminal section; belongs to the peptidase M41 family.</text>
</comment>
<keyword evidence="9 14" id="KW-0862">Zinc</keyword>
<keyword evidence="11 14" id="KW-1133">Transmembrane helix</keyword>
<dbReference type="SMART" id="SM00382">
    <property type="entry name" value="AAA"/>
    <property type="match status" value="1"/>
</dbReference>
<dbReference type="HAMAP" id="MF_01458">
    <property type="entry name" value="FtsH"/>
    <property type="match status" value="1"/>
</dbReference>
<keyword evidence="13 14" id="KW-0472">Membrane</keyword>
<evidence type="ECO:0000256" key="16">
    <source>
        <dbReference type="SAM" id="MobiDB-lite"/>
    </source>
</evidence>
<feature type="binding site" evidence="14">
    <location>
        <position position="493"/>
    </location>
    <ligand>
        <name>Zn(2+)</name>
        <dbReference type="ChEBI" id="CHEBI:29105"/>
        <note>catalytic</note>
    </ligand>
</feature>
<dbReference type="InterPro" id="IPR011546">
    <property type="entry name" value="Pept_M41_FtsH_extracell"/>
</dbReference>
<dbReference type="SUPFAM" id="SSF140990">
    <property type="entry name" value="FtsH protease domain-like"/>
    <property type="match status" value="1"/>
</dbReference>
<gene>
    <name evidence="14 18" type="primary">ftsH</name>
    <name evidence="18" type="ORF">ACFFUV_13255</name>
</gene>
<keyword evidence="6 14" id="KW-0479">Metal-binding</keyword>
<dbReference type="InterPro" id="IPR003960">
    <property type="entry name" value="ATPase_AAA_CS"/>
</dbReference>
<sequence length="656" mass="72176">MAKNLILWLVIAVVLMSVFQSFGPGESSGRAVDYTTFVQEVGKGQIQEATFKDSEITFTRRGSATRNVTYMPVYDQKLLDDLINQNVKVQGTPPEEQSLLGTIFISWFPMILLIGVWIFFMRQMQGGGGKGAMSFGKSKARMMSEEQIKTTFADVAGCDEAKEDVKELVDYLRDPSRFQKLGGKIPTGVLMVGPPGTGKTLLAKAIAGEAKVPFFTISGSDFVEMFVGVGASRVRDMFEQAKKAAPCIIFIDEIDAVGRQRGAGVGGGHDEREQTLNQMLVEMDGFEGNEGIIVIAATNRPDVLDPALLRPGRFDRQVVVGLPDVRGREQILKVHMRKVPLAGDVEPSLIARGTPGFSGADLANLVNEAALFAARGNKRNVSMVEFELAKDKIMMGAERRSMVMSEETKESTAYHEAGHAIVGRLVPEHDPVYKVSIIPRGRALGVTMYLPEHDRVSMSRQHLESMISSLYGGRLAEELIYGADKVSTGASNDIERATEIARKMVTQWGFSEKLGPLLYAEDEGEVFLGRSVTQTKHMSDDTAKLIDDEVRKIIDRNYDRAKQIIEDNMDIMHAMKDALMKYETIDAGQIDDLMERKADIREPAGWVDNDHDSGSKGAKSDEKPSPAAPTKVDDDSNSEVSEDTNLNESAEKKDSE</sequence>
<keyword evidence="7 14" id="KW-0547">Nucleotide-binding</keyword>
<feature type="binding site" evidence="14">
    <location>
        <begin position="193"/>
        <end position="200"/>
    </location>
    <ligand>
        <name>ATP</name>
        <dbReference type="ChEBI" id="CHEBI:30616"/>
    </ligand>
</feature>
<feature type="binding site" evidence="14">
    <location>
        <position position="419"/>
    </location>
    <ligand>
        <name>Zn(2+)</name>
        <dbReference type="ChEBI" id="CHEBI:29105"/>
        <note>catalytic</note>
    </ligand>
</feature>
<dbReference type="Gene3D" id="1.10.8.60">
    <property type="match status" value="1"/>
</dbReference>
<dbReference type="GO" id="GO:0008237">
    <property type="term" value="F:metallopeptidase activity"/>
    <property type="evidence" value="ECO:0007669"/>
    <property type="project" value="UniProtKB-KW"/>
</dbReference>
<dbReference type="RefSeq" id="WP_390193563.1">
    <property type="nucleotide sequence ID" value="NZ_JBHMEP010000003.1"/>
</dbReference>
<dbReference type="SUPFAM" id="SSF52540">
    <property type="entry name" value="P-loop containing nucleoside triphosphate hydrolases"/>
    <property type="match status" value="1"/>
</dbReference>
<dbReference type="PANTHER" id="PTHR23076:SF97">
    <property type="entry name" value="ATP-DEPENDENT ZINC METALLOPROTEASE YME1L1"/>
    <property type="match status" value="1"/>
</dbReference>
<evidence type="ECO:0000256" key="7">
    <source>
        <dbReference type="ARBA" id="ARBA00022741"/>
    </source>
</evidence>
<keyword evidence="3 14" id="KW-1003">Cell membrane</keyword>
<keyword evidence="10 14" id="KW-0067">ATP-binding</keyword>
<comment type="cofactor">
    <cofactor evidence="14">
        <name>Zn(2+)</name>
        <dbReference type="ChEBI" id="CHEBI:29105"/>
    </cofactor>
    <text evidence="14">Binds 1 zinc ion per subunit.</text>
</comment>
<name>A0ABV5HNU8_9VIBR</name>